<protein>
    <submittedName>
        <fullName evidence="7">Glycine/betaine ABC transporter ATP-binding protein</fullName>
    </submittedName>
</protein>
<dbReference type="EMBL" id="BOOF01000003">
    <property type="protein sequence ID" value="GIH60008.1"/>
    <property type="molecule type" value="Genomic_DNA"/>
</dbReference>
<dbReference type="InterPro" id="IPR051921">
    <property type="entry name" value="ABC_osmolyte_uptake_ATP-bind"/>
</dbReference>
<comment type="similarity">
    <text evidence="1">Belongs to the ABC transporter superfamily.</text>
</comment>
<sequence>MGTAAIDVRGLWKIFGPKADRIIGSPDADLEPAQLRAKTGCTAAVRDVSFEVRPGEVFVVMGLSGSGKSTLVRCLTRLIEPTAGELRIDGQDVRAMSAKQLRELRRHRVSMVFQHFGLLPHRKVVDNVGYGLEIQGVGKAERHEKARSILSLVGLEGHEDSYPEQLSGGMQQRVGLARALAVDPEVLLFDEPFSALDPLIRRDMQAEVIRLHREVGKTMVFITHDLSEALKLGERIAIMRAGAIVQVGTPEELVGAPADDYVADFVRDVPRAQVLSLRWISRAPEPDEPLDGPELPADTVIHDAVPAAMASDRPIRVVADGELVGVVSRVDLLGAVRPEPGPVVVAAPIEQSAEKPAEEPAEEPVDEPAGESGGSEESGGDEPVASGEAGEEEQPGEDAQEEQPARNEGDTSATAEARTRGGAWVASTGAPGEA</sequence>
<dbReference type="GO" id="GO:0005524">
    <property type="term" value="F:ATP binding"/>
    <property type="evidence" value="ECO:0007669"/>
    <property type="project" value="UniProtKB-KW"/>
</dbReference>
<proteinExistence type="inferred from homology"/>
<feature type="domain" description="ABC transporter" evidence="6">
    <location>
        <begin position="30"/>
        <end position="266"/>
    </location>
</feature>
<gene>
    <name evidence="7" type="ORF">Msi02_08250</name>
</gene>
<feature type="compositionally biased region" description="Acidic residues" evidence="5">
    <location>
        <begin position="389"/>
        <end position="401"/>
    </location>
</feature>
<dbReference type="NCBIfam" id="TIGR01186">
    <property type="entry name" value="proV"/>
    <property type="match status" value="1"/>
</dbReference>
<accession>A0ABQ4GF03</accession>
<reference evidence="7 8" key="1">
    <citation type="submission" date="2021-01" db="EMBL/GenBank/DDBJ databases">
        <title>Whole genome shotgun sequence of Microbispora siamensis NBRC 104113.</title>
        <authorList>
            <person name="Komaki H."/>
            <person name="Tamura T."/>
        </authorList>
    </citation>
    <scope>NUCLEOTIDE SEQUENCE [LARGE SCALE GENOMIC DNA]</scope>
    <source>
        <strain evidence="7 8">NBRC 104113</strain>
    </source>
</reference>
<evidence type="ECO:0000256" key="3">
    <source>
        <dbReference type="ARBA" id="ARBA00022741"/>
    </source>
</evidence>
<evidence type="ECO:0000256" key="5">
    <source>
        <dbReference type="SAM" id="MobiDB-lite"/>
    </source>
</evidence>
<evidence type="ECO:0000313" key="8">
    <source>
        <dbReference type="Proteomes" id="UP000660454"/>
    </source>
</evidence>
<keyword evidence="4 7" id="KW-0067">ATP-binding</keyword>
<dbReference type="Pfam" id="PF00005">
    <property type="entry name" value="ABC_tran"/>
    <property type="match status" value="1"/>
</dbReference>
<comment type="caution">
    <text evidence="7">The sequence shown here is derived from an EMBL/GenBank/DDBJ whole genome shotgun (WGS) entry which is preliminary data.</text>
</comment>
<dbReference type="InterPro" id="IPR003439">
    <property type="entry name" value="ABC_transporter-like_ATP-bd"/>
</dbReference>
<dbReference type="InterPro" id="IPR017871">
    <property type="entry name" value="ABC_transporter-like_CS"/>
</dbReference>
<dbReference type="InterPro" id="IPR003593">
    <property type="entry name" value="AAA+_ATPase"/>
</dbReference>
<dbReference type="InterPro" id="IPR027417">
    <property type="entry name" value="P-loop_NTPase"/>
</dbReference>
<dbReference type="Proteomes" id="UP000660454">
    <property type="component" value="Unassembled WGS sequence"/>
</dbReference>
<keyword evidence="8" id="KW-1185">Reference proteome</keyword>
<dbReference type="Gene3D" id="3.40.50.300">
    <property type="entry name" value="P-loop containing nucleotide triphosphate hydrolases"/>
    <property type="match status" value="1"/>
</dbReference>
<dbReference type="PANTHER" id="PTHR43869">
    <property type="entry name" value="GLYCINE BETAINE/PROLINE BETAINE TRANSPORT SYSTEM ATP-BINDING PROTEIN PROV"/>
    <property type="match status" value="1"/>
</dbReference>
<organism evidence="7 8">
    <name type="scientific">Microbispora siamensis</name>
    <dbReference type="NCBI Taxonomy" id="564413"/>
    <lineage>
        <taxon>Bacteria</taxon>
        <taxon>Bacillati</taxon>
        <taxon>Actinomycetota</taxon>
        <taxon>Actinomycetes</taxon>
        <taxon>Streptosporangiales</taxon>
        <taxon>Streptosporangiaceae</taxon>
        <taxon>Microbispora</taxon>
    </lineage>
</organism>
<dbReference type="PANTHER" id="PTHR43869:SF1">
    <property type="entry name" value="GLYCINE BETAINE_PROLINE BETAINE TRANSPORT SYSTEM ATP-BINDING PROTEIN PROV"/>
    <property type="match status" value="1"/>
</dbReference>
<dbReference type="SMART" id="SM00382">
    <property type="entry name" value="AAA"/>
    <property type="match status" value="1"/>
</dbReference>
<keyword evidence="3" id="KW-0547">Nucleotide-binding</keyword>
<evidence type="ECO:0000313" key="7">
    <source>
        <dbReference type="EMBL" id="GIH60008.1"/>
    </source>
</evidence>
<dbReference type="CDD" id="cd03294">
    <property type="entry name" value="ABC_Pro_Gly_Betaine"/>
    <property type="match status" value="1"/>
</dbReference>
<keyword evidence="2" id="KW-0813">Transport</keyword>
<evidence type="ECO:0000256" key="1">
    <source>
        <dbReference type="ARBA" id="ARBA00005417"/>
    </source>
</evidence>
<feature type="region of interest" description="Disordered" evidence="5">
    <location>
        <begin position="352"/>
        <end position="434"/>
    </location>
</feature>
<dbReference type="InterPro" id="IPR005892">
    <property type="entry name" value="Gly-betaine_transp_ATP-bd"/>
</dbReference>
<dbReference type="PROSITE" id="PS50893">
    <property type="entry name" value="ABC_TRANSPORTER_2"/>
    <property type="match status" value="1"/>
</dbReference>
<evidence type="ECO:0000256" key="4">
    <source>
        <dbReference type="ARBA" id="ARBA00022840"/>
    </source>
</evidence>
<dbReference type="SUPFAM" id="SSF52540">
    <property type="entry name" value="P-loop containing nucleoside triphosphate hydrolases"/>
    <property type="match status" value="1"/>
</dbReference>
<evidence type="ECO:0000259" key="6">
    <source>
        <dbReference type="PROSITE" id="PS50893"/>
    </source>
</evidence>
<name>A0ABQ4GF03_9ACTN</name>
<evidence type="ECO:0000256" key="2">
    <source>
        <dbReference type="ARBA" id="ARBA00022448"/>
    </source>
</evidence>
<feature type="compositionally biased region" description="Acidic residues" evidence="5">
    <location>
        <begin position="359"/>
        <end position="369"/>
    </location>
</feature>
<dbReference type="PROSITE" id="PS00211">
    <property type="entry name" value="ABC_TRANSPORTER_1"/>
    <property type="match status" value="1"/>
</dbReference>